<name>A0A0P0W7D1_ORYSJ</name>
<dbReference type="InParanoid" id="A0A0P0W7D1"/>
<evidence type="ECO:0000313" key="2">
    <source>
        <dbReference type="Proteomes" id="UP000059680"/>
    </source>
</evidence>
<dbReference type="AlphaFoldDB" id="A0A0P0W7D1"/>
<dbReference type="PaxDb" id="39947-A0A0P0W7D1"/>
<dbReference type="Proteomes" id="UP000059680">
    <property type="component" value="Chromosome 4"/>
</dbReference>
<sequence>MIPLCCSSILLDAGEEAVQGPDLAGLQPDLVLVALPSLHGRDLGEEIDGVGVLDLQEQWWWLGNGKTTTTVTQRLGVMAKPWICWSSRRLGNSGQRLRRPPRCELIEVGSFGGGSRFSRSNPHLHRKLEAPDLTVAQKDFKGRNLGEQLLFDHANTYPFCEAVIVIVPGQSESPFRLQTCRRQARQHNQN</sequence>
<protein>
    <submittedName>
        <fullName evidence="1">Os04g0204050 protein</fullName>
    </submittedName>
</protein>
<reference evidence="2" key="1">
    <citation type="journal article" date="2005" name="Nature">
        <title>The map-based sequence of the rice genome.</title>
        <authorList>
            <consortium name="International rice genome sequencing project (IRGSP)"/>
            <person name="Matsumoto T."/>
            <person name="Wu J."/>
            <person name="Kanamori H."/>
            <person name="Katayose Y."/>
            <person name="Fujisawa M."/>
            <person name="Namiki N."/>
            <person name="Mizuno H."/>
            <person name="Yamamoto K."/>
            <person name="Antonio B.A."/>
            <person name="Baba T."/>
            <person name="Sakata K."/>
            <person name="Nagamura Y."/>
            <person name="Aoki H."/>
            <person name="Arikawa K."/>
            <person name="Arita K."/>
            <person name="Bito T."/>
            <person name="Chiden Y."/>
            <person name="Fujitsuka N."/>
            <person name="Fukunaka R."/>
            <person name="Hamada M."/>
            <person name="Harada C."/>
            <person name="Hayashi A."/>
            <person name="Hijishita S."/>
            <person name="Honda M."/>
            <person name="Hosokawa S."/>
            <person name="Ichikawa Y."/>
            <person name="Idonuma A."/>
            <person name="Iijima M."/>
            <person name="Ikeda M."/>
            <person name="Ikeno M."/>
            <person name="Ito K."/>
            <person name="Ito S."/>
            <person name="Ito T."/>
            <person name="Ito Y."/>
            <person name="Ito Y."/>
            <person name="Iwabuchi A."/>
            <person name="Kamiya K."/>
            <person name="Karasawa W."/>
            <person name="Kurita K."/>
            <person name="Katagiri S."/>
            <person name="Kikuta A."/>
            <person name="Kobayashi H."/>
            <person name="Kobayashi N."/>
            <person name="Machita K."/>
            <person name="Maehara T."/>
            <person name="Masukawa M."/>
            <person name="Mizubayashi T."/>
            <person name="Mukai Y."/>
            <person name="Nagasaki H."/>
            <person name="Nagata Y."/>
            <person name="Naito S."/>
            <person name="Nakashima M."/>
            <person name="Nakama Y."/>
            <person name="Nakamichi Y."/>
            <person name="Nakamura M."/>
            <person name="Meguro A."/>
            <person name="Negishi M."/>
            <person name="Ohta I."/>
            <person name="Ohta T."/>
            <person name="Okamoto M."/>
            <person name="Ono N."/>
            <person name="Saji S."/>
            <person name="Sakaguchi M."/>
            <person name="Sakai K."/>
            <person name="Shibata M."/>
            <person name="Shimokawa T."/>
            <person name="Song J."/>
            <person name="Takazaki Y."/>
            <person name="Terasawa K."/>
            <person name="Tsugane M."/>
            <person name="Tsuji K."/>
            <person name="Ueda S."/>
            <person name="Waki K."/>
            <person name="Yamagata H."/>
            <person name="Yamamoto M."/>
            <person name="Yamamoto S."/>
            <person name="Yamane H."/>
            <person name="Yoshiki S."/>
            <person name="Yoshihara R."/>
            <person name="Yukawa K."/>
            <person name="Zhong H."/>
            <person name="Yano M."/>
            <person name="Yuan Q."/>
            <person name="Ouyang S."/>
            <person name="Liu J."/>
            <person name="Jones K.M."/>
            <person name="Gansberger K."/>
            <person name="Moffat K."/>
            <person name="Hill J."/>
            <person name="Bera J."/>
            <person name="Fadrosh D."/>
            <person name="Jin S."/>
            <person name="Johri S."/>
            <person name="Kim M."/>
            <person name="Overton L."/>
            <person name="Reardon M."/>
            <person name="Tsitrin T."/>
            <person name="Vuong H."/>
            <person name="Weaver B."/>
            <person name="Ciecko A."/>
            <person name="Tallon L."/>
            <person name="Jackson J."/>
            <person name="Pai G."/>
            <person name="Aken S.V."/>
            <person name="Utterback T."/>
            <person name="Reidmuller S."/>
            <person name="Feldblyum T."/>
            <person name="Hsiao J."/>
            <person name="Zismann V."/>
            <person name="Iobst S."/>
            <person name="de Vazeille A.R."/>
            <person name="Buell C.R."/>
            <person name="Ying K."/>
            <person name="Li Y."/>
            <person name="Lu T."/>
            <person name="Huang Y."/>
            <person name="Zhao Q."/>
            <person name="Feng Q."/>
            <person name="Zhang L."/>
            <person name="Zhu J."/>
            <person name="Weng Q."/>
            <person name="Mu J."/>
            <person name="Lu Y."/>
            <person name="Fan D."/>
            <person name="Liu Y."/>
            <person name="Guan J."/>
            <person name="Zhang Y."/>
            <person name="Yu S."/>
            <person name="Liu X."/>
            <person name="Zhang Y."/>
            <person name="Hong G."/>
            <person name="Han B."/>
            <person name="Choisne N."/>
            <person name="Demange N."/>
            <person name="Orjeda G."/>
            <person name="Samain S."/>
            <person name="Cattolico L."/>
            <person name="Pelletier E."/>
            <person name="Couloux A."/>
            <person name="Segurens B."/>
            <person name="Wincker P."/>
            <person name="D'Hont A."/>
            <person name="Scarpelli C."/>
            <person name="Weissenbach J."/>
            <person name="Salanoubat M."/>
            <person name="Quetier F."/>
            <person name="Yu Y."/>
            <person name="Kim H.R."/>
            <person name="Rambo T."/>
            <person name="Currie J."/>
            <person name="Collura K."/>
            <person name="Luo M."/>
            <person name="Yang T."/>
            <person name="Ammiraju J.S.S."/>
            <person name="Engler F."/>
            <person name="Soderlund C."/>
            <person name="Wing R.A."/>
            <person name="Palmer L.E."/>
            <person name="de la Bastide M."/>
            <person name="Spiegel L."/>
            <person name="Nascimento L."/>
            <person name="Zutavern T."/>
            <person name="O'Shaughnessy A."/>
            <person name="Dike S."/>
            <person name="Dedhia N."/>
            <person name="Preston R."/>
            <person name="Balija V."/>
            <person name="McCombie W.R."/>
            <person name="Chow T."/>
            <person name="Chen H."/>
            <person name="Chung M."/>
            <person name="Chen C."/>
            <person name="Shaw J."/>
            <person name="Wu H."/>
            <person name="Hsiao K."/>
            <person name="Chao Y."/>
            <person name="Chu M."/>
            <person name="Cheng C."/>
            <person name="Hour A."/>
            <person name="Lee P."/>
            <person name="Lin S."/>
            <person name="Lin Y."/>
            <person name="Liou J."/>
            <person name="Liu S."/>
            <person name="Hsing Y."/>
            <person name="Raghuvanshi S."/>
            <person name="Mohanty A."/>
            <person name="Bharti A.K."/>
            <person name="Gaur A."/>
            <person name="Gupta V."/>
            <person name="Kumar D."/>
            <person name="Ravi V."/>
            <person name="Vij S."/>
            <person name="Kapur A."/>
            <person name="Khurana P."/>
            <person name="Khurana P."/>
            <person name="Khurana J.P."/>
            <person name="Tyagi A.K."/>
            <person name="Gaikwad K."/>
            <person name="Singh A."/>
            <person name="Dalal V."/>
            <person name="Srivastava S."/>
            <person name="Dixit A."/>
            <person name="Pal A.K."/>
            <person name="Ghazi I.A."/>
            <person name="Yadav M."/>
            <person name="Pandit A."/>
            <person name="Bhargava A."/>
            <person name="Sureshbabu K."/>
            <person name="Batra K."/>
            <person name="Sharma T.R."/>
            <person name="Mohapatra T."/>
            <person name="Singh N.K."/>
            <person name="Messing J."/>
            <person name="Nelson A.B."/>
            <person name="Fuks G."/>
            <person name="Kavchok S."/>
            <person name="Keizer G."/>
            <person name="Linton E."/>
            <person name="Llaca V."/>
            <person name="Song R."/>
            <person name="Tanyolac B."/>
            <person name="Young S."/>
            <person name="Ho-Il K."/>
            <person name="Hahn J.H."/>
            <person name="Sangsakoo G."/>
            <person name="Vanavichit A."/>
            <person name="de Mattos Luiz.A.T."/>
            <person name="Zimmer P.D."/>
            <person name="Malone G."/>
            <person name="Dellagostin O."/>
            <person name="de Oliveira A.C."/>
            <person name="Bevan M."/>
            <person name="Bancroft I."/>
            <person name="Minx P."/>
            <person name="Cordum H."/>
            <person name="Wilson R."/>
            <person name="Cheng Z."/>
            <person name="Jin W."/>
            <person name="Jiang J."/>
            <person name="Leong S.A."/>
            <person name="Iwama H."/>
            <person name="Gojobori T."/>
            <person name="Itoh T."/>
            <person name="Niimura Y."/>
            <person name="Fujii Y."/>
            <person name="Habara T."/>
            <person name="Sakai H."/>
            <person name="Sato Y."/>
            <person name="Wilson G."/>
            <person name="Kumar K."/>
            <person name="McCouch S."/>
            <person name="Juretic N."/>
            <person name="Hoen D."/>
            <person name="Wright S."/>
            <person name="Bruskiewich R."/>
            <person name="Bureau T."/>
            <person name="Miyao A."/>
            <person name="Hirochika H."/>
            <person name="Nishikawa T."/>
            <person name="Kadowaki K."/>
            <person name="Sugiura M."/>
            <person name="Burr B."/>
            <person name="Sasaki T."/>
        </authorList>
    </citation>
    <scope>NUCLEOTIDE SEQUENCE [LARGE SCALE GENOMIC DNA]</scope>
    <source>
        <strain evidence="2">cv. Nipponbare</strain>
    </source>
</reference>
<proteinExistence type="predicted"/>
<keyword evidence="2" id="KW-1185">Reference proteome</keyword>
<dbReference type="EMBL" id="AP014960">
    <property type="protein sequence ID" value="BAS88083.1"/>
    <property type="molecule type" value="Genomic_DNA"/>
</dbReference>
<reference evidence="1 2" key="2">
    <citation type="journal article" date="2013" name="Plant Cell Physiol.">
        <title>Rice Annotation Project Database (RAP-DB): an integrative and interactive database for rice genomics.</title>
        <authorList>
            <person name="Sakai H."/>
            <person name="Lee S.S."/>
            <person name="Tanaka T."/>
            <person name="Numa H."/>
            <person name="Kim J."/>
            <person name="Kawahara Y."/>
            <person name="Wakimoto H."/>
            <person name="Yang C.C."/>
            <person name="Iwamoto M."/>
            <person name="Abe T."/>
            <person name="Yamada Y."/>
            <person name="Muto A."/>
            <person name="Inokuchi H."/>
            <person name="Ikemura T."/>
            <person name="Matsumoto T."/>
            <person name="Sasaki T."/>
            <person name="Itoh T."/>
        </authorList>
    </citation>
    <scope>NUCLEOTIDE SEQUENCE [LARGE SCALE GENOMIC DNA]</scope>
    <source>
        <strain evidence="2">cv. Nipponbare</strain>
    </source>
</reference>
<gene>
    <name evidence="1" type="ordered locus">Os04g0204050</name>
    <name evidence="1" type="ORF">OSNPB_040204050</name>
</gene>
<organism evidence="1 2">
    <name type="scientific">Oryza sativa subsp. japonica</name>
    <name type="common">Rice</name>
    <dbReference type="NCBI Taxonomy" id="39947"/>
    <lineage>
        <taxon>Eukaryota</taxon>
        <taxon>Viridiplantae</taxon>
        <taxon>Streptophyta</taxon>
        <taxon>Embryophyta</taxon>
        <taxon>Tracheophyta</taxon>
        <taxon>Spermatophyta</taxon>
        <taxon>Magnoliopsida</taxon>
        <taxon>Liliopsida</taxon>
        <taxon>Poales</taxon>
        <taxon>Poaceae</taxon>
        <taxon>BOP clade</taxon>
        <taxon>Oryzoideae</taxon>
        <taxon>Oryzeae</taxon>
        <taxon>Oryzinae</taxon>
        <taxon>Oryza</taxon>
        <taxon>Oryza sativa</taxon>
    </lineage>
</organism>
<accession>A0A0P0W7D1</accession>
<evidence type="ECO:0000313" key="1">
    <source>
        <dbReference type="EMBL" id="BAS88083.1"/>
    </source>
</evidence>
<reference evidence="1 2" key="3">
    <citation type="journal article" date="2013" name="Rice">
        <title>Improvement of the Oryza sativa Nipponbare reference genome using next generation sequence and optical map data.</title>
        <authorList>
            <person name="Kawahara Y."/>
            <person name="de la Bastide M."/>
            <person name="Hamilton J.P."/>
            <person name="Kanamori H."/>
            <person name="McCombie W.R."/>
            <person name="Ouyang S."/>
            <person name="Schwartz D.C."/>
            <person name="Tanaka T."/>
            <person name="Wu J."/>
            <person name="Zhou S."/>
            <person name="Childs K.L."/>
            <person name="Davidson R.M."/>
            <person name="Lin H."/>
            <person name="Quesada-Ocampo L."/>
            <person name="Vaillancourt B."/>
            <person name="Sakai H."/>
            <person name="Lee S.S."/>
            <person name="Kim J."/>
            <person name="Numa H."/>
            <person name="Itoh T."/>
            <person name="Buell C.R."/>
            <person name="Matsumoto T."/>
        </authorList>
    </citation>
    <scope>NUCLEOTIDE SEQUENCE [LARGE SCALE GENOMIC DNA]</scope>
    <source>
        <strain evidence="2">cv. Nipponbare</strain>
    </source>
</reference>